<keyword evidence="1" id="KW-0694">RNA-binding</keyword>
<dbReference type="EMBL" id="MU006089">
    <property type="protein sequence ID" value="KAF2843355.1"/>
    <property type="molecule type" value="Genomic_DNA"/>
</dbReference>
<feature type="domain" description="RDRP core" evidence="2">
    <location>
        <begin position="7"/>
        <end position="231"/>
    </location>
</feature>
<dbReference type="OrthoDB" id="6513042at2759"/>
<evidence type="ECO:0000256" key="1">
    <source>
        <dbReference type="RuleBase" id="RU363098"/>
    </source>
</evidence>
<comment type="catalytic activity">
    <reaction evidence="1">
        <text>RNA(n) + a ribonucleoside 5'-triphosphate = RNA(n+1) + diphosphate</text>
        <dbReference type="Rhea" id="RHEA:21248"/>
        <dbReference type="Rhea" id="RHEA-COMP:14527"/>
        <dbReference type="Rhea" id="RHEA-COMP:17342"/>
        <dbReference type="ChEBI" id="CHEBI:33019"/>
        <dbReference type="ChEBI" id="CHEBI:61557"/>
        <dbReference type="ChEBI" id="CHEBI:140395"/>
        <dbReference type="EC" id="2.7.7.48"/>
    </reaction>
</comment>
<keyword evidence="4" id="KW-1185">Reference proteome</keyword>
<reference evidence="3" key="1">
    <citation type="journal article" date="2020" name="Stud. Mycol.">
        <title>101 Dothideomycetes genomes: a test case for predicting lifestyles and emergence of pathogens.</title>
        <authorList>
            <person name="Haridas S."/>
            <person name="Albert R."/>
            <person name="Binder M."/>
            <person name="Bloem J."/>
            <person name="Labutti K."/>
            <person name="Salamov A."/>
            <person name="Andreopoulos B."/>
            <person name="Baker S."/>
            <person name="Barry K."/>
            <person name="Bills G."/>
            <person name="Bluhm B."/>
            <person name="Cannon C."/>
            <person name="Castanera R."/>
            <person name="Culley D."/>
            <person name="Daum C."/>
            <person name="Ezra D."/>
            <person name="Gonzalez J."/>
            <person name="Henrissat B."/>
            <person name="Kuo A."/>
            <person name="Liang C."/>
            <person name="Lipzen A."/>
            <person name="Lutzoni F."/>
            <person name="Magnuson J."/>
            <person name="Mondo S."/>
            <person name="Nolan M."/>
            <person name="Ohm R."/>
            <person name="Pangilinan J."/>
            <person name="Park H.-J."/>
            <person name="Ramirez L."/>
            <person name="Alfaro M."/>
            <person name="Sun H."/>
            <person name="Tritt A."/>
            <person name="Yoshinaga Y."/>
            <person name="Zwiers L.-H."/>
            <person name="Turgeon B."/>
            <person name="Goodwin S."/>
            <person name="Spatafora J."/>
            <person name="Crous P."/>
            <person name="Grigoriev I."/>
        </authorList>
    </citation>
    <scope>NUCLEOTIDE SEQUENCE</scope>
    <source>
        <strain evidence="3">CBS 101060</strain>
    </source>
</reference>
<dbReference type="GO" id="GO:0030422">
    <property type="term" value="P:siRNA processing"/>
    <property type="evidence" value="ECO:0007669"/>
    <property type="project" value="TreeGrafter"/>
</dbReference>
<keyword evidence="1" id="KW-0696">RNA-directed RNA polymerase</keyword>
<dbReference type="GO" id="GO:0003968">
    <property type="term" value="F:RNA-directed RNA polymerase activity"/>
    <property type="evidence" value="ECO:0007669"/>
    <property type="project" value="UniProtKB-KW"/>
</dbReference>
<organism evidence="3 4">
    <name type="scientific">Patellaria atrata CBS 101060</name>
    <dbReference type="NCBI Taxonomy" id="1346257"/>
    <lineage>
        <taxon>Eukaryota</taxon>
        <taxon>Fungi</taxon>
        <taxon>Dikarya</taxon>
        <taxon>Ascomycota</taxon>
        <taxon>Pezizomycotina</taxon>
        <taxon>Dothideomycetes</taxon>
        <taxon>Dothideomycetes incertae sedis</taxon>
        <taxon>Patellariales</taxon>
        <taxon>Patellariaceae</taxon>
        <taxon>Patellaria</taxon>
    </lineage>
</organism>
<evidence type="ECO:0000313" key="3">
    <source>
        <dbReference type="EMBL" id="KAF2843355.1"/>
    </source>
</evidence>
<dbReference type="PANTHER" id="PTHR23079:SF55">
    <property type="entry name" value="RNA-DIRECTED RNA POLYMERASE"/>
    <property type="match status" value="1"/>
</dbReference>
<evidence type="ECO:0000259" key="2">
    <source>
        <dbReference type="Pfam" id="PF05183"/>
    </source>
</evidence>
<dbReference type="EC" id="2.7.7.48" evidence="1"/>
<keyword evidence="1" id="KW-0548">Nucleotidyltransferase</keyword>
<dbReference type="Proteomes" id="UP000799429">
    <property type="component" value="Unassembled WGS sequence"/>
</dbReference>
<comment type="caution">
    <text evidence="3">The sequence shown here is derived from an EMBL/GenBank/DDBJ whole genome shotgun (WGS) entry which is preliminary data.</text>
</comment>
<dbReference type="PANTHER" id="PTHR23079">
    <property type="entry name" value="RNA-DEPENDENT RNA POLYMERASE"/>
    <property type="match status" value="1"/>
</dbReference>
<dbReference type="AlphaFoldDB" id="A0A9P4SIW2"/>
<evidence type="ECO:0000313" key="4">
    <source>
        <dbReference type="Proteomes" id="UP000799429"/>
    </source>
</evidence>
<keyword evidence="1" id="KW-0808">Transferase</keyword>
<sequence>MLNKRDEQRSRILIMESRLLLGICDPRGILRQGECYVRVTMDVDGQPQTLKNAEVLVTRNPCLHPGDLQKFKTVHYPELSHLVDCIVFPTQGKRPSADMMSGGDLDGDKCKEIPYPCILNFLTFAVVFVCWDPDLVPSTVSEPAEYPAAKEHVTFKAVTEEDRIEFFARYSNASLGRVKNLFLDWARLKGPMSAECQQLNRLFSQCVDGNRIRVPPQLEDPPKPGPDQPEFVLDILHESGTQIIKNRIDFSENTYSFDDMQFLLSKNHVAMSEFELILIALRWCAANDYDFVDLLPYFDFNSLSDEQKAWTLGKVPPTMESSCLVMNAMLQSNLVDSQELSQFKLHYPGLRWKRVFDSSRDRMGSFMSATNQILELFHKKMIILKVDQRLTVALYIPNKIEKRTESVVDSSVRVFALPRSQGSDSAQYRVVPTKKNYRVYCDDTTFQLYNDKRADTWIFLNRAAADRSSYQNIPSRGDQRRQKQQTIDAGINHEFVASIALNKISEPIRRHVGRLNRAGIQAAVCILIG</sequence>
<dbReference type="GO" id="GO:0003723">
    <property type="term" value="F:RNA binding"/>
    <property type="evidence" value="ECO:0007669"/>
    <property type="project" value="UniProtKB-KW"/>
</dbReference>
<dbReference type="InterPro" id="IPR007855">
    <property type="entry name" value="RDRP"/>
</dbReference>
<accession>A0A9P4SIW2</accession>
<dbReference type="GO" id="GO:0031380">
    <property type="term" value="C:nuclear RNA-directed RNA polymerase complex"/>
    <property type="evidence" value="ECO:0007669"/>
    <property type="project" value="TreeGrafter"/>
</dbReference>
<dbReference type="Pfam" id="PF05183">
    <property type="entry name" value="RdRP"/>
    <property type="match status" value="1"/>
</dbReference>
<proteinExistence type="inferred from homology"/>
<comment type="similarity">
    <text evidence="1">Belongs to the RdRP family.</text>
</comment>
<name>A0A9P4SIW2_9PEZI</name>
<gene>
    <name evidence="3" type="ORF">M501DRAFT_82011</name>
</gene>
<protein>
    <recommendedName>
        <fullName evidence="1">RNA-dependent RNA polymerase</fullName>
        <ecNumber evidence="1">2.7.7.48</ecNumber>
    </recommendedName>
</protein>
<dbReference type="InterPro" id="IPR057596">
    <property type="entry name" value="RDRP_core"/>
</dbReference>